<keyword evidence="3" id="KW-0238">DNA-binding</keyword>
<organism evidence="6 7">
    <name type="scientific">Vreelandella hamiltonii</name>
    <dbReference type="NCBI Taxonomy" id="502829"/>
    <lineage>
        <taxon>Bacteria</taxon>
        <taxon>Pseudomonadati</taxon>
        <taxon>Pseudomonadota</taxon>
        <taxon>Gammaproteobacteria</taxon>
        <taxon>Oceanospirillales</taxon>
        <taxon>Halomonadaceae</taxon>
        <taxon>Vreelandella</taxon>
    </lineage>
</organism>
<dbReference type="Pfam" id="PF00589">
    <property type="entry name" value="Phage_integrase"/>
    <property type="match status" value="1"/>
</dbReference>
<dbReference type="InterPro" id="IPR050808">
    <property type="entry name" value="Phage_Integrase"/>
</dbReference>
<comment type="caution">
    <text evidence="6">The sequence shown here is derived from an EMBL/GenBank/DDBJ whole genome shotgun (WGS) entry which is preliminary data.</text>
</comment>
<dbReference type="AlphaFoldDB" id="A0A8H9M1T8"/>
<dbReference type="Gene3D" id="1.10.150.130">
    <property type="match status" value="1"/>
</dbReference>
<dbReference type="InterPro" id="IPR002104">
    <property type="entry name" value="Integrase_catalytic"/>
</dbReference>
<keyword evidence="2" id="KW-0229">DNA integration</keyword>
<gene>
    <name evidence="6" type="ORF">GCM10007157_29850</name>
</gene>
<comment type="similarity">
    <text evidence="1">Belongs to the 'phage' integrase family.</text>
</comment>
<protein>
    <submittedName>
        <fullName evidence="6">Integrase</fullName>
    </submittedName>
</protein>
<dbReference type="InterPro" id="IPR053876">
    <property type="entry name" value="Phage_int_M"/>
</dbReference>
<dbReference type="InterPro" id="IPR038488">
    <property type="entry name" value="Integrase_DNA-bd_sf"/>
</dbReference>
<dbReference type="InterPro" id="IPR013762">
    <property type="entry name" value="Integrase-like_cat_sf"/>
</dbReference>
<dbReference type="InterPro" id="IPR011010">
    <property type="entry name" value="DNA_brk_join_enz"/>
</dbReference>
<sequence>MKRSQIKRRPLADTVLVSLEPEDKDYRELDSAGLYFRVKRNGAKSWELRYKRPNGRWTWKGLGGFPGVSGKRARREAEDLRRLIADGVDLSTVDQNAKPRYLFRDVAEDWYQRKINAGRAGGTTRQMRLYLDKDILPALGRKSLDEITRQDCTELQKRLEERAAHNIAKKVRGWVSQMFSLAIAEGKCELNPASELRHVAAAAPKTTHYPHLLEPELPGFLRALQRSRSRQITQAAVWMVLRTASRPGMVRYAQWSEIDIEGATWTIPAEKMKARRDHIVPLSTQTVESLREIRQQTGRQQLVFPGQGPKNPVLSEGTINKAIALVGYKGKLTGHGSRHTASTLLREHSWPKDHVEAQLAHKEEGIAGVYNQAAYLEKRRFMMQWYADYLDALSRGITTEEKATFKRRIESA</sequence>
<dbReference type="Proteomes" id="UP000623776">
    <property type="component" value="Unassembled WGS sequence"/>
</dbReference>
<evidence type="ECO:0000256" key="4">
    <source>
        <dbReference type="ARBA" id="ARBA00023172"/>
    </source>
</evidence>
<reference evidence="7" key="1">
    <citation type="journal article" date="2019" name="Int. J. Syst. Evol. Microbiol.">
        <title>The Global Catalogue of Microorganisms (GCM) 10K type strain sequencing project: providing services to taxonomists for standard genome sequencing and annotation.</title>
        <authorList>
            <consortium name="The Broad Institute Genomics Platform"/>
            <consortium name="The Broad Institute Genome Sequencing Center for Infectious Disease"/>
            <person name="Wu L."/>
            <person name="Ma J."/>
        </authorList>
    </citation>
    <scope>NUCLEOTIDE SEQUENCE [LARGE SCALE GENOMIC DNA]</scope>
    <source>
        <strain evidence="7">KCTC 22154</strain>
    </source>
</reference>
<feature type="domain" description="Tyr recombinase" evidence="5">
    <location>
        <begin position="207"/>
        <end position="383"/>
    </location>
</feature>
<dbReference type="CDD" id="cd00801">
    <property type="entry name" value="INT_P4_C"/>
    <property type="match status" value="1"/>
</dbReference>
<dbReference type="GO" id="GO:0003677">
    <property type="term" value="F:DNA binding"/>
    <property type="evidence" value="ECO:0007669"/>
    <property type="project" value="UniProtKB-KW"/>
</dbReference>
<evidence type="ECO:0000259" key="5">
    <source>
        <dbReference type="PROSITE" id="PS51898"/>
    </source>
</evidence>
<dbReference type="InterPro" id="IPR010998">
    <property type="entry name" value="Integrase_recombinase_N"/>
</dbReference>
<evidence type="ECO:0000256" key="1">
    <source>
        <dbReference type="ARBA" id="ARBA00008857"/>
    </source>
</evidence>
<dbReference type="Gene3D" id="3.30.160.390">
    <property type="entry name" value="Integrase, DNA-binding domain"/>
    <property type="match status" value="1"/>
</dbReference>
<dbReference type="SUPFAM" id="SSF56349">
    <property type="entry name" value="DNA breaking-rejoining enzymes"/>
    <property type="match status" value="1"/>
</dbReference>
<dbReference type="RefSeq" id="WP_189464026.1">
    <property type="nucleotide sequence ID" value="NZ_BMXN01000022.1"/>
</dbReference>
<dbReference type="Pfam" id="PF22022">
    <property type="entry name" value="Phage_int_M"/>
    <property type="match status" value="1"/>
</dbReference>
<dbReference type="PANTHER" id="PTHR30629:SF2">
    <property type="entry name" value="PROPHAGE INTEGRASE INTS-RELATED"/>
    <property type="match status" value="1"/>
</dbReference>
<dbReference type="PANTHER" id="PTHR30629">
    <property type="entry name" value="PROPHAGE INTEGRASE"/>
    <property type="match status" value="1"/>
</dbReference>
<dbReference type="Pfam" id="PF13356">
    <property type="entry name" value="Arm-DNA-bind_3"/>
    <property type="match status" value="1"/>
</dbReference>
<dbReference type="GO" id="GO:0006310">
    <property type="term" value="P:DNA recombination"/>
    <property type="evidence" value="ECO:0007669"/>
    <property type="project" value="UniProtKB-KW"/>
</dbReference>
<keyword evidence="7" id="KW-1185">Reference proteome</keyword>
<evidence type="ECO:0000313" key="6">
    <source>
        <dbReference type="EMBL" id="GGW36448.1"/>
    </source>
</evidence>
<dbReference type="Gene3D" id="1.10.443.10">
    <property type="entry name" value="Intergrase catalytic core"/>
    <property type="match status" value="1"/>
</dbReference>
<accession>A0A8H9M1T8</accession>
<evidence type="ECO:0000256" key="3">
    <source>
        <dbReference type="ARBA" id="ARBA00023125"/>
    </source>
</evidence>
<dbReference type="GO" id="GO:0015074">
    <property type="term" value="P:DNA integration"/>
    <property type="evidence" value="ECO:0007669"/>
    <property type="project" value="UniProtKB-KW"/>
</dbReference>
<name>A0A8H9M1T8_9GAMM</name>
<dbReference type="PROSITE" id="PS51898">
    <property type="entry name" value="TYR_RECOMBINASE"/>
    <property type="match status" value="1"/>
</dbReference>
<evidence type="ECO:0000313" key="7">
    <source>
        <dbReference type="Proteomes" id="UP000623776"/>
    </source>
</evidence>
<evidence type="ECO:0000256" key="2">
    <source>
        <dbReference type="ARBA" id="ARBA00022908"/>
    </source>
</evidence>
<keyword evidence="4" id="KW-0233">DNA recombination</keyword>
<dbReference type="InterPro" id="IPR025166">
    <property type="entry name" value="Integrase_DNA_bind_dom"/>
</dbReference>
<dbReference type="EMBL" id="BMXN01000022">
    <property type="protein sequence ID" value="GGW36448.1"/>
    <property type="molecule type" value="Genomic_DNA"/>
</dbReference>
<proteinExistence type="inferred from homology"/>